<accession>D8LCJ5</accession>
<reference evidence="4 5" key="1">
    <citation type="journal article" date="2010" name="Nature">
        <title>The Ectocarpus genome and the independent evolution of multicellularity in brown algae.</title>
        <authorList>
            <person name="Cock J.M."/>
            <person name="Sterck L."/>
            <person name="Rouze P."/>
            <person name="Scornet D."/>
            <person name="Allen A.E."/>
            <person name="Amoutzias G."/>
            <person name="Anthouard V."/>
            <person name="Artiguenave F."/>
            <person name="Aury J.M."/>
            <person name="Badger J.H."/>
            <person name="Beszteri B."/>
            <person name="Billiau K."/>
            <person name="Bonnet E."/>
            <person name="Bothwell J.H."/>
            <person name="Bowler C."/>
            <person name="Boyen C."/>
            <person name="Brownlee C."/>
            <person name="Carrano C.J."/>
            <person name="Charrier B."/>
            <person name="Cho G.Y."/>
            <person name="Coelho S.M."/>
            <person name="Collen J."/>
            <person name="Corre E."/>
            <person name="Da Silva C."/>
            <person name="Delage L."/>
            <person name="Delaroque N."/>
            <person name="Dittami S.M."/>
            <person name="Doulbeau S."/>
            <person name="Elias M."/>
            <person name="Farnham G."/>
            <person name="Gachon C.M."/>
            <person name="Gschloessl B."/>
            <person name="Heesch S."/>
            <person name="Jabbari K."/>
            <person name="Jubin C."/>
            <person name="Kawai H."/>
            <person name="Kimura K."/>
            <person name="Kloareg B."/>
            <person name="Kupper F.C."/>
            <person name="Lang D."/>
            <person name="Le Bail A."/>
            <person name="Leblanc C."/>
            <person name="Lerouge P."/>
            <person name="Lohr M."/>
            <person name="Lopez P.J."/>
            <person name="Martens C."/>
            <person name="Maumus F."/>
            <person name="Michel G."/>
            <person name="Miranda-Saavedra D."/>
            <person name="Morales J."/>
            <person name="Moreau H."/>
            <person name="Motomura T."/>
            <person name="Nagasato C."/>
            <person name="Napoli C.A."/>
            <person name="Nelson D.R."/>
            <person name="Nyvall-Collen P."/>
            <person name="Peters A.F."/>
            <person name="Pommier C."/>
            <person name="Potin P."/>
            <person name="Poulain J."/>
            <person name="Quesneville H."/>
            <person name="Read B."/>
            <person name="Rensing S.A."/>
            <person name="Ritter A."/>
            <person name="Rousvoal S."/>
            <person name="Samanta M."/>
            <person name="Samson G."/>
            <person name="Schroeder D.C."/>
            <person name="Segurens B."/>
            <person name="Strittmatter M."/>
            <person name="Tonon T."/>
            <person name="Tregear J.W."/>
            <person name="Valentin K."/>
            <person name="von Dassow P."/>
            <person name="Yamagishi T."/>
            <person name="Van de Peer Y."/>
            <person name="Wincker P."/>
        </authorList>
    </citation>
    <scope>NUCLEOTIDE SEQUENCE [LARGE SCALE GENOMIC DNA]</scope>
    <source>
        <strain evidence="5">Ec32 / CCAP1310/4</strain>
    </source>
</reference>
<evidence type="ECO:0000259" key="3">
    <source>
        <dbReference type="Pfam" id="PF14240"/>
    </source>
</evidence>
<feature type="compositionally biased region" description="Gly residues" evidence="1">
    <location>
        <begin position="383"/>
        <end position="392"/>
    </location>
</feature>
<dbReference type="InterPro" id="IPR025924">
    <property type="entry name" value="YHYH_dom"/>
</dbReference>
<feature type="chain" id="PRO_5003117022" description="YHYH domain-containing protein" evidence="2">
    <location>
        <begin position="35"/>
        <end position="455"/>
    </location>
</feature>
<evidence type="ECO:0000256" key="1">
    <source>
        <dbReference type="SAM" id="MobiDB-lite"/>
    </source>
</evidence>
<dbReference type="EMBL" id="FN649734">
    <property type="protein sequence ID" value="CBN79508.1"/>
    <property type="molecule type" value="Genomic_DNA"/>
</dbReference>
<sequence>MARVSTTLSSGGVASAASAALLLLLLALPQGSRAQPGGGGGGSGDGGAPGSTSSATVECASDGTDAHYEEFLAGEGVTMARWTATETGCPNHINWPINPNAAGVLSVNQSVPAYPMLIASGGTTDLSSAAGTIGLMRNGVSMFSSWALDAVEEYEDTAFYLEADTLDPCGGHATPTGAYHYHGTAGCLQEQAGALKGEHSPVLGWSYDGFPIYGQLGPDGIEMKMCGADGAHDTACLDLCSGYEATIDEDEFTYRYYTSCGFDESFFPFTLNCFRGCCPTGNTCSDRLDACGDDAEVGYTDDYVPVAQESMDEFYDTELILGDDLELIGSQITVNCTLYLGSESELATGDVARETTPPPTPAAVADADQETPSPSAATPAPTMGGGSGGGGSAADAPTPSPEAAARSAPETTAPPSSGGDTEDADIGGAPGGILSSTPGIVFLGLIATAAMAFAS</sequence>
<feature type="compositionally biased region" description="Low complexity" evidence="1">
    <location>
        <begin position="393"/>
        <end position="417"/>
    </location>
</feature>
<feature type="signal peptide" evidence="2">
    <location>
        <begin position="1"/>
        <end position="34"/>
    </location>
</feature>
<evidence type="ECO:0000256" key="2">
    <source>
        <dbReference type="SAM" id="SignalP"/>
    </source>
</evidence>
<evidence type="ECO:0000313" key="4">
    <source>
        <dbReference type="EMBL" id="CBN79508.1"/>
    </source>
</evidence>
<evidence type="ECO:0000313" key="5">
    <source>
        <dbReference type="Proteomes" id="UP000002630"/>
    </source>
</evidence>
<dbReference type="AlphaFoldDB" id="D8LCJ5"/>
<dbReference type="Proteomes" id="UP000002630">
    <property type="component" value="Linkage Group LG09"/>
</dbReference>
<feature type="region of interest" description="Disordered" evidence="1">
    <location>
        <begin position="351"/>
        <end position="433"/>
    </location>
</feature>
<gene>
    <name evidence="4" type="ORF">Esi_0011_0019</name>
</gene>
<proteinExistence type="predicted"/>
<name>D8LCJ5_ECTSI</name>
<dbReference type="eggNOG" id="ENOG502SBB2">
    <property type="taxonomic scope" value="Eukaryota"/>
</dbReference>
<feature type="compositionally biased region" description="Gly residues" evidence="1">
    <location>
        <begin position="36"/>
        <end position="49"/>
    </location>
</feature>
<dbReference type="InParanoid" id="D8LCJ5"/>
<dbReference type="OrthoDB" id="536979at2759"/>
<dbReference type="EMBL" id="FN647789">
    <property type="protein sequence ID" value="CBN79508.1"/>
    <property type="molecule type" value="Genomic_DNA"/>
</dbReference>
<feature type="region of interest" description="Disordered" evidence="1">
    <location>
        <begin position="34"/>
        <end position="58"/>
    </location>
</feature>
<dbReference type="STRING" id="2880.D8LCJ5"/>
<dbReference type="Pfam" id="PF14240">
    <property type="entry name" value="YHYH"/>
    <property type="match status" value="1"/>
</dbReference>
<organism evidence="4 5">
    <name type="scientific">Ectocarpus siliculosus</name>
    <name type="common">Brown alga</name>
    <name type="synonym">Conferva siliculosa</name>
    <dbReference type="NCBI Taxonomy" id="2880"/>
    <lineage>
        <taxon>Eukaryota</taxon>
        <taxon>Sar</taxon>
        <taxon>Stramenopiles</taxon>
        <taxon>Ochrophyta</taxon>
        <taxon>PX clade</taxon>
        <taxon>Phaeophyceae</taxon>
        <taxon>Ectocarpales</taxon>
        <taxon>Ectocarpaceae</taxon>
        <taxon>Ectocarpus</taxon>
    </lineage>
</organism>
<protein>
    <recommendedName>
        <fullName evidence="3">YHYH domain-containing protein</fullName>
    </recommendedName>
</protein>
<keyword evidence="2" id="KW-0732">Signal</keyword>
<feature type="compositionally biased region" description="Low complexity" evidence="1">
    <location>
        <begin position="362"/>
        <end position="382"/>
    </location>
</feature>
<keyword evidence="5" id="KW-1185">Reference proteome</keyword>
<feature type="domain" description="YHYH" evidence="3">
    <location>
        <begin position="111"/>
        <end position="217"/>
    </location>
</feature>